<protein>
    <submittedName>
        <fullName evidence="2">Uncharacterized protein</fullName>
    </submittedName>
</protein>
<organism evidence="2 3">
    <name type="scientific">Rhizobium etli 8C-3</name>
    <dbReference type="NCBI Taxonomy" id="538025"/>
    <lineage>
        <taxon>Bacteria</taxon>
        <taxon>Pseudomonadati</taxon>
        <taxon>Pseudomonadota</taxon>
        <taxon>Alphaproteobacteria</taxon>
        <taxon>Hyphomicrobiales</taxon>
        <taxon>Rhizobiaceae</taxon>
        <taxon>Rhizobium/Agrobacterium group</taxon>
        <taxon>Rhizobium</taxon>
    </lineage>
</organism>
<accession>A0A1L5P9F2</accession>
<evidence type="ECO:0000313" key="2">
    <source>
        <dbReference type="EMBL" id="APO76808.1"/>
    </source>
</evidence>
<evidence type="ECO:0000313" key="3">
    <source>
        <dbReference type="Proteomes" id="UP000185109"/>
    </source>
</evidence>
<dbReference type="RefSeq" id="WP_074062919.1">
    <property type="nucleotide sequence ID" value="NZ_CP017241.1"/>
</dbReference>
<dbReference type="Pfam" id="PF19649">
    <property type="entry name" value="DUF6152"/>
    <property type="match status" value="1"/>
</dbReference>
<gene>
    <name evidence="2" type="ORF">AM571_CH04030</name>
</gene>
<name>A0A1L5P9F2_RHIET</name>
<keyword evidence="1" id="KW-0732">Signal</keyword>
<feature type="chain" id="PRO_5012498964" evidence="1">
    <location>
        <begin position="25"/>
        <end position="110"/>
    </location>
</feature>
<dbReference type="EMBL" id="CP017241">
    <property type="protein sequence ID" value="APO76808.1"/>
    <property type="molecule type" value="Genomic_DNA"/>
</dbReference>
<dbReference type="AlphaFoldDB" id="A0A1L5P9F2"/>
<feature type="signal peptide" evidence="1">
    <location>
        <begin position="1"/>
        <end position="24"/>
    </location>
</feature>
<proteinExistence type="predicted"/>
<reference evidence="2 3" key="1">
    <citation type="submission" date="2016-09" db="EMBL/GenBank/DDBJ databases">
        <title>The complete genome sequences of Rhizobium gallicum, symbiovars gallicum and phaseoli, symbionts associated to common bean (Phaseolus vulgaris).</title>
        <authorList>
            <person name="Bustos P."/>
            <person name="Santamaria R.I."/>
            <person name="Perez-Carrascal O.M."/>
            <person name="Juarez S."/>
            <person name="Lozano L."/>
            <person name="Martinez-Flores I."/>
            <person name="Martinez-Romero E."/>
            <person name="Cevallos M."/>
            <person name="Romero D."/>
            <person name="Davila G."/>
            <person name="Gonzalez V."/>
        </authorList>
    </citation>
    <scope>NUCLEOTIDE SEQUENCE [LARGE SCALE GENOMIC DNA]</scope>
    <source>
        <strain evidence="2 3">8C-3</strain>
    </source>
</reference>
<sequence length="110" mass="12167">MNLRSLMSGAVVALYFAASVQAHHGWGAYDTDRPLYLEGTVAEIHWRNPHPEVVIEVPVTPPRANLVHVPVPPELEKLGIREVLAKARAPERGGRYTLDLARLDGWRVGA</sequence>
<dbReference type="InterPro" id="IPR046150">
    <property type="entry name" value="DUF6152"/>
</dbReference>
<evidence type="ECO:0000256" key="1">
    <source>
        <dbReference type="SAM" id="SignalP"/>
    </source>
</evidence>
<dbReference type="Proteomes" id="UP000185109">
    <property type="component" value="Chromosome"/>
</dbReference>